<name>E6SK33_THEM7</name>
<dbReference type="Gene3D" id="3.30.70.2860">
    <property type="match status" value="1"/>
</dbReference>
<reference evidence="4" key="2">
    <citation type="journal article" date="2010" name="Stand. Genomic Sci.">
        <title>Complete genome sequence of Thermaerobacter marianensis type strain (7p75aT).</title>
        <authorList>
            <person name="Han C."/>
            <person name="Gu W."/>
            <person name="Zhang X."/>
            <person name="Lapidus A."/>
            <person name="Nolan M."/>
            <person name="Copeland A."/>
            <person name="Lucas S."/>
            <person name="Glavina Del Rio T."/>
            <person name="Tice H."/>
            <person name="Cheng J."/>
            <person name="Tapia R."/>
            <person name="Goodwin L."/>
            <person name="Pitluck S."/>
            <person name="Pagani I."/>
            <person name="Ivanova N."/>
            <person name="Mavromatis K."/>
            <person name="Mikhailova N."/>
            <person name="Pati A."/>
            <person name="Chen A."/>
            <person name="Palaniappan K."/>
            <person name="Land M."/>
            <person name="Hauser L."/>
            <person name="Chang Y."/>
            <person name="Jeffries C."/>
            <person name="Schneider S."/>
            <person name="Rohde M."/>
            <person name="Goker M."/>
            <person name="Pukall R."/>
            <person name="Woyke T."/>
            <person name="Bristow J."/>
            <person name="Eisen J."/>
            <person name="Markowitz V."/>
            <person name="Hugenholtz P."/>
            <person name="Kyrpides N."/>
            <person name="Klenk H."/>
            <person name="Detter J."/>
        </authorList>
    </citation>
    <scope>NUCLEOTIDE SEQUENCE [LARGE SCALE GENOMIC DNA]</scope>
    <source>
        <strain evidence="4">ATCC 700841 / DSM 12885 / JCM 10246 / 7p75a</strain>
    </source>
</reference>
<dbReference type="CDD" id="cd00885">
    <property type="entry name" value="cinA"/>
    <property type="match status" value="1"/>
</dbReference>
<evidence type="ECO:0000313" key="3">
    <source>
        <dbReference type="EMBL" id="ADU51174.1"/>
    </source>
</evidence>
<dbReference type="eggNOG" id="COG1546">
    <property type="taxonomic scope" value="Bacteria"/>
</dbReference>
<dbReference type="OrthoDB" id="9801454at2"/>
<dbReference type="Pfam" id="PF18146">
    <property type="entry name" value="CinA_KH"/>
    <property type="match status" value="1"/>
</dbReference>
<dbReference type="KEGG" id="tmr:Tmar_1061"/>
<proteinExistence type="inferred from homology"/>
<dbReference type="eggNOG" id="COG1058">
    <property type="taxonomic scope" value="Bacteria"/>
</dbReference>
<dbReference type="InterPro" id="IPR001453">
    <property type="entry name" value="MoaB/Mog_dom"/>
</dbReference>
<dbReference type="NCBIfam" id="TIGR00200">
    <property type="entry name" value="cinA_nterm"/>
    <property type="match status" value="1"/>
</dbReference>
<dbReference type="PANTHER" id="PTHR13939">
    <property type="entry name" value="NICOTINAMIDE-NUCLEOTIDE AMIDOHYDROLASE PNCC"/>
    <property type="match status" value="1"/>
</dbReference>
<dbReference type="InterPro" id="IPR036425">
    <property type="entry name" value="MoaB/Mog-like_dom_sf"/>
</dbReference>
<dbReference type="HOGENOM" id="CLU_030805_9_3_9"/>
<dbReference type="InterPro" id="IPR008136">
    <property type="entry name" value="CinA_C"/>
</dbReference>
<evidence type="ECO:0000256" key="1">
    <source>
        <dbReference type="HAMAP-Rule" id="MF_00226"/>
    </source>
</evidence>
<dbReference type="InterPro" id="IPR008135">
    <property type="entry name" value="Competence-induced_CinA"/>
</dbReference>
<dbReference type="Pfam" id="PF00994">
    <property type="entry name" value="MoCF_biosynth"/>
    <property type="match status" value="1"/>
</dbReference>
<dbReference type="NCBIfam" id="TIGR00199">
    <property type="entry name" value="PncC_domain"/>
    <property type="match status" value="1"/>
</dbReference>
<dbReference type="Gene3D" id="3.90.950.20">
    <property type="entry name" value="CinA-like"/>
    <property type="match status" value="1"/>
</dbReference>
<accession>E6SK33</accession>
<evidence type="ECO:0000313" key="4">
    <source>
        <dbReference type="Proteomes" id="UP000008915"/>
    </source>
</evidence>
<dbReference type="InterPro" id="IPR050101">
    <property type="entry name" value="CinA"/>
</dbReference>
<dbReference type="Pfam" id="PF02464">
    <property type="entry name" value="CinA"/>
    <property type="match status" value="1"/>
</dbReference>
<dbReference type="PANTHER" id="PTHR13939:SF0">
    <property type="entry name" value="NMN AMIDOHYDROLASE-LIKE PROTEIN YFAY"/>
    <property type="match status" value="1"/>
</dbReference>
<dbReference type="SMART" id="SM00852">
    <property type="entry name" value="MoCF_biosynth"/>
    <property type="match status" value="1"/>
</dbReference>
<dbReference type="EMBL" id="CP002344">
    <property type="protein sequence ID" value="ADU51174.1"/>
    <property type="molecule type" value="Genomic_DNA"/>
</dbReference>
<dbReference type="STRING" id="644966.Tmar_1061"/>
<dbReference type="SUPFAM" id="SSF53218">
    <property type="entry name" value="Molybdenum cofactor biosynthesis proteins"/>
    <property type="match status" value="1"/>
</dbReference>
<dbReference type="Proteomes" id="UP000008915">
    <property type="component" value="Chromosome"/>
</dbReference>
<sequence>MNAEIVCVGTELLLGETVNTHAAFLFQRLAAYGIDVYHHVTVGDNPARLTAALEQAAGRAGIVIVTGGLGPTGDDLTREAIASVTGRPLVLDAAVLAGIEAYFAARGRPMAPGNRKQALFPEGSHILPNPHGTAPGFVLEWAAGRWFVALPGPPRELRPMVDGPLVPFLERWSAAAGGARLVRRVLRVAGLGESEVEHRLQDLFARQGRVTLATYAKDGEVHLRLAVKVVAAPGTVPGVAVPVPGAAAAGGQDAAAAPSAPAAAAGGAAPPAPAAALQELDDVEAEVRRRLGLYVYGRDEETLEEAVGRLLRQRGETVAVAESCTGGRVADRLTNVPGSSAYVMAAVVAYANQAKVQVLGVSPHDLTAHGAVSEPVARAMAAGVRRFFGTDWGVATTGIAGPGGGTPEKPVGTVYVAVDGPGGTRVERHRWLGDRHAVKTRSAQAALLLLYRALVETGTPQAGAGMVRA</sequence>
<comment type="similarity">
    <text evidence="1">Belongs to the CinA family.</text>
</comment>
<organism evidence="3 4">
    <name type="scientific">Thermaerobacter marianensis (strain ATCC 700841 / DSM 12885 / JCM 10246 / 7p75a)</name>
    <dbReference type="NCBI Taxonomy" id="644966"/>
    <lineage>
        <taxon>Bacteria</taxon>
        <taxon>Bacillati</taxon>
        <taxon>Bacillota</taxon>
        <taxon>Clostridia</taxon>
        <taxon>Eubacteriales</taxon>
        <taxon>Clostridiales Family XVII. Incertae Sedis</taxon>
        <taxon>Thermaerobacter</taxon>
    </lineage>
</organism>
<protein>
    <recommendedName>
        <fullName evidence="1">Putative competence-damage inducible protein</fullName>
    </recommendedName>
</protein>
<gene>
    <name evidence="1" type="primary">cinA</name>
    <name evidence="3" type="ordered locus">Tmar_1061</name>
</gene>
<dbReference type="RefSeq" id="WP_013495479.1">
    <property type="nucleotide sequence ID" value="NC_014831.1"/>
</dbReference>
<dbReference type="SUPFAM" id="SSF142433">
    <property type="entry name" value="CinA-like"/>
    <property type="match status" value="1"/>
</dbReference>
<feature type="domain" description="MoaB/Mog" evidence="2">
    <location>
        <begin position="4"/>
        <end position="172"/>
    </location>
</feature>
<dbReference type="Gene3D" id="3.40.980.10">
    <property type="entry name" value="MoaB/Mog-like domain"/>
    <property type="match status" value="1"/>
</dbReference>
<dbReference type="InterPro" id="IPR041424">
    <property type="entry name" value="CinA_KH"/>
</dbReference>
<reference evidence="3 4" key="1">
    <citation type="journal article" date="2010" name="Stand. Genomic Sci.">
        <title>Complete genome sequence of Thermaerobacter marianensis type strain (7p75a).</title>
        <authorList>
            <person name="Han C."/>
            <person name="Gu W."/>
            <person name="Zhang X."/>
            <person name="Lapidus A."/>
            <person name="Nolan M."/>
            <person name="Copeland A."/>
            <person name="Lucas S."/>
            <person name="Del Rio T.G."/>
            <person name="Tice H."/>
            <person name="Cheng J.F."/>
            <person name="Tapia R."/>
            <person name="Goodwin L."/>
            <person name="Pitluck S."/>
            <person name="Pagani I."/>
            <person name="Ivanova N."/>
            <person name="Mavromatis K."/>
            <person name="Mikhailova N."/>
            <person name="Pati A."/>
            <person name="Chen A."/>
            <person name="Palaniappan K."/>
            <person name="Land M."/>
            <person name="Hauser L."/>
            <person name="Chang Y.J."/>
            <person name="Jeffries C.D."/>
            <person name="Schneider S."/>
            <person name="Rohde M."/>
            <person name="Goker M."/>
            <person name="Pukall R."/>
            <person name="Woyke T."/>
            <person name="Bristow J."/>
            <person name="Eisen J.A."/>
            <person name="Markowitz V."/>
            <person name="Hugenholtz P."/>
            <person name="Kyrpides N.C."/>
            <person name="Klenk H.P."/>
            <person name="Detter J.C."/>
        </authorList>
    </citation>
    <scope>NUCLEOTIDE SEQUENCE [LARGE SCALE GENOMIC DNA]</scope>
    <source>
        <strain evidence="4">ATCC 700841 / DSM 12885 / JCM 10246 / 7p75a</strain>
    </source>
</reference>
<dbReference type="AlphaFoldDB" id="E6SK33"/>
<dbReference type="HAMAP" id="MF_00226_B">
    <property type="entry name" value="CinA_B"/>
    <property type="match status" value="1"/>
</dbReference>
<evidence type="ECO:0000259" key="2">
    <source>
        <dbReference type="SMART" id="SM00852"/>
    </source>
</evidence>
<dbReference type="InterPro" id="IPR036653">
    <property type="entry name" value="CinA-like_C"/>
</dbReference>
<keyword evidence="4" id="KW-1185">Reference proteome</keyword>